<comment type="caution">
    <text evidence="9">The sequence shown here is derived from an EMBL/GenBank/DDBJ whole genome shotgun (WGS) entry which is preliminary data.</text>
</comment>
<dbReference type="InterPro" id="IPR000620">
    <property type="entry name" value="EamA_dom"/>
</dbReference>
<evidence type="ECO:0000259" key="8">
    <source>
        <dbReference type="Pfam" id="PF00892"/>
    </source>
</evidence>
<evidence type="ECO:0000256" key="5">
    <source>
        <dbReference type="ARBA" id="ARBA00022989"/>
    </source>
</evidence>
<feature type="transmembrane region" description="Helical" evidence="7">
    <location>
        <begin position="196"/>
        <end position="217"/>
    </location>
</feature>
<gene>
    <name evidence="9" type="ORF">DOI44_24815</name>
</gene>
<sequence>MKKNSIVGIILALCAAFLWGTAGTAQSFVHGATAPYWIGAFRLIIACMFFHLLFFCRTASTKTKVATVVLNSSLQISRTKYWSFICIAGVSMGIYNLAFFAGIQATGIATGTATTIGSAPIWAGLMQAIVMKRPPSKLWWLGTLCATAGGSWMVFSQSDSWKINNTGLLICLSAGFCYALYTVCSKKLVSFSSPLAITRHTFSIAIFIATSVAWLLAGTPTLTLISIGVILYLGLLTTGIAYLLFTQALRHISASTGVALGLIEPIVAFILAIVVAHEAVNRFAVIGLCLILAGLWLVLRSEGQQKT</sequence>
<dbReference type="Proteomes" id="UP000839597">
    <property type="component" value="Unassembled WGS sequence"/>
</dbReference>
<feature type="transmembrane region" description="Helical" evidence="7">
    <location>
        <begin position="107"/>
        <end position="126"/>
    </location>
</feature>
<evidence type="ECO:0000256" key="2">
    <source>
        <dbReference type="ARBA" id="ARBA00007362"/>
    </source>
</evidence>
<keyword evidence="5 7" id="KW-1133">Transmembrane helix</keyword>
<feature type="transmembrane region" description="Helical" evidence="7">
    <location>
        <begin position="81"/>
        <end position="101"/>
    </location>
</feature>
<feature type="transmembrane region" description="Helical" evidence="7">
    <location>
        <begin position="167"/>
        <end position="184"/>
    </location>
</feature>
<dbReference type="InterPro" id="IPR037185">
    <property type="entry name" value="EmrE-like"/>
</dbReference>
<proteinExistence type="inferred from homology"/>
<dbReference type="EMBL" id="AAGTPA010000045">
    <property type="protein sequence ID" value="EBR8436158.1"/>
    <property type="molecule type" value="Genomic_DNA"/>
</dbReference>
<organism evidence="9">
    <name type="scientific">Salmonella enterica subsp. enterica serovar Panama</name>
    <dbReference type="NCBI Taxonomy" id="29472"/>
    <lineage>
        <taxon>Bacteria</taxon>
        <taxon>Pseudomonadati</taxon>
        <taxon>Pseudomonadota</taxon>
        <taxon>Gammaproteobacteria</taxon>
        <taxon>Enterobacterales</taxon>
        <taxon>Enterobacteriaceae</taxon>
        <taxon>Salmonella</taxon>
    </lineage>
</organism>
<feature type="transmembrane region" description="Helical" evidence="7">
    <location>
        <begin position="138"/>
        <end position="155"/>
    </location>
</feature>
<feature type="transmembrane region" description="Helical" evidence="7">
    <location>
        <begin position="223"/>
        <end position="245"/>
    </location>
</feature>
<feature type="domain" description="EamA" evidence="8">
    <location>
        <begin position="7"/>
        <end position="149"/>
    </location>
</feature>
<feature type="transmembrane region" description="Helical" evidence="7">
    <location>
        <begin position="37"/>
        <end position="56"/>
    </location>
</feature>
<feature type="transmembrane region" description="Helical" evidence="7">
    <location>
        <begin position="282"/>
        <end position="299"/>
    </location>
</feature>
<dbReference type="AlphaFoldDB" id="A0A5U8JIB1"/>
<dbReference type="SUPFAM" id="SSF103481">
    <property type="entry name" value="Multidrug resistance efflux transporter EmrE"/>
    <property type="match status" value="2"/>
</dbReference>
<reference evidence="9" key="1">
    <citation type="submission" date="2018-06" db="EMBL/GenBank/DDBJ databases">
        <authorList>
            <person name="Ashton P.M."/>
            <person name="Dallman T."/>
            <person name="Nair S."/>
            <person name="De Pinna E."/>
            <person name="Peters T."/>
            <person name="Grant K."/>
        </authorList>
    </citation>
    <scope>NUCLEOTIDE SEQUENCE [LARGE SCALE GENOMIC DNA]</scope>
    <source>
        <strain evidence="9">449454</strain>
    </source>
</reference>
<keyword evidence="3" id="KW-1003">Cell membrane</keyword>
<name>A0A5U8JIB1_SALET</name>
<comment type="similarity">
    <text evidence="2">Belongs to the EamA transporter family.</text>
</comment>
<protein>
    <submittedName>
        <fullName evidence="9">EamA/RhaT family transporter</fullName>
    </submittedName>
</protein>
<evidence type="ECO:0000256" key="1">
    <source>
        <dbReference type="ARBA" id="ARBA00004651"/>
    </source>
</evidence>
<evidence type="ECO:0000313" key="9">
    <source>
        <dbReference type="EMBL" id="EBR8436158.1"/>
    </source>
</evidence>
<keyword evidence="4 7" id="KW-0812">Transmembrane</keyword>
<dbReference type="GO" id="GO:0005886">
    <property type="term" value="C:plasma membrane"/>
    <property type="evidence" value="ECO:0007669"/>
    <property type="project" value="UniProtKB-SubCell"/>
</dbReference>
<evidence type="ECO:0000256" key="4">
    <source>
        <dbReference type="ARBA" id="ARBA00022692"/>
    </source>
</evidence>
<comment type="subcellular location">
    <subcellularLocation>
        <location evidence="1">Cell membrane</location>
        <topology evidence="1">Multi-pass membrane protein</topology>
    </subcellularLocation>
</comment>
<dbReference type="PANTHER" id="PTHR22911:SF79">
    <property type="entry name" value="MOBA-LIKE NTP TRANSFERASE DOMAIN-CONTAINING PROTEIN"/>
    <property type="match status" value="1"/>
</dbReference>
<keyword evidence="6 7" id="KW-0472">Membrane</keyword>
<dbReference type="PANTHER" id="PTHR22911">
    <property type="entry name" value="ACYL-MALONYL CONDENSING ENZYME-RELATED"/>
    <property type="match status" value="1"/>
</dbReference>
<feature type="transmembrane region" description="Helical" evidence="7">
    <location>
        <begin position="257"/>
        <end position="276"/>
    </location>
</feature>
<evidence type="ECO:0000256" key="7">
    <source>
        <dbReference type="SAM" id="Phobius"/>
    </source>
</evidence>
<accession>A0A5U8JIB1</accession>
<evidence type="ECO:0000256" key="6">
    <source>
        <dbReference type="ARBA" id="ARBA00023136"/>
    </source>
</evidence>
<evidence type="ECO:0000256" key="3">
    <source>
        <dbReference type="ARBA" id="ARBA00022475"/>
    </source>
</evidence>
<feature type="domain" description="EamA" evidence="8">
    <location>
        <begin position="166"/>
        <end position="299"/>
    </location>
</feature>
<dbReference type="Pfam" id="PF00892">
    <property type="entry name" value="EamA"/>
    <property type="match status" value="2"/>
</dbReference>